<dbReference type="Pfam" id="PF13439">
    <property type="entry name" value="Glyco_transf_4"/>
    <property type="match status" value="1"/>
</dbReference>
<proteinExistence type="predicted"/>
<protein>
    <submittedName>
        <fullName evidence="3">Glycosyl transferase</fullName>
    </submittedName>
</protein>
<dbReference type="CDD" id="cd03823">
    <property type="entry name" value="GT4_ExpE7-like"/>
    <property type="match status" value="1"/>
</dbReference>
<evidence type="ECO:0000313" key="3">
    <source>
        <dbReference type="EMBL" id="OUI98810.1"/>
    </source>
</evidence>
<dbReference type="Pfam" id="PF13692">
    <property type="entry name" value="Glyco_trans_1_4"/>
    <property type="match status" value="1"/>
</dbReference>
<reference evidence="3 4" key="1">
    <citation type="submission" date="2014-06" db="EMBL/GenBank/DDBJ databases">
        <authorList>
            <person name="Ju J."/>
            <person name="Zhang J."/>
        </authorList>
    </citation>
    <scope>NUCLEOTIDE SEQUENCE [LARGE SCALE GENOMIC DNA]</scope>
    <source>
        <strain evidence="3 4">DsW_47</strain>
    </source>
</reference>
<dbReference type="Pfam" id="PF00534">
    <property type="entry name" value="Glycos_transf_1"/>
    <property type="match status" value="1"/>
</dbReference>
<name>A0A1Z5YRC3_9PROT</name>
<feature type="domain" description="Glycosyl transferase family 1" evidence="1">
    <location>
        <begin position="734"/>
        <end position="890"/>
    </location>
</feature>
<evidence type="ECO:0000259" key="1">
    <source>
        <dbReference type="Pfam" id="PF00534"/>
    </source>
</evidence>
<dbReference type="RefSeq" id="WP_086652263.1">
    <property type="nucleotide sequence ID" value="NZ_JOMQ01000083.1"/>
</dbReference>
<dbReference type="OrthoDB" id="9807414at2"/>
<feature type="domain" description="Glycosyltransferase subfamily 4-like N-terminal" evidence="2">
    <location>
        <begin position="534"/>
        <end position="729"/>
    </location>
</feature>
<accession>A0A1Z5YRC3</accession>
<dbReference type="InterPro" id="IPR001296">
    <property type="entry name" value="Glyco_trans_1"/>
</dbReference>
<keyword evidence="3" id="KW-0808">Transferase</keyword>
<dbReference type="SUPFAM" id="SSF53756">
    <property type="entry name" value="UDP-Glycosyltransferase/glycogen phosphorylase"/>
    <property type="match status" value="2"/>
</dbReference>
<dbReference type="Gene3D" id="3.40.50.2000">
    <property type="entry name" value="Glycogen Phosphorylase B"/>
    <property type="match status" value="4"/>
</dbReference>
<organism evidence="3 4">
    <name type="scientific">Acetobacter cibinongensis</name>
    <dbReference type="NCBI Taxonomy" id="146475"/>
    <lineage>
        <taxon>Bacteria</taxon>
        <taxon>Pseudomonadati</taxon>
        <taxon>Pseudomonadota</taxon>
        <taxon>Alphaproteobacteria</taxon>
        <taxon>Acetobacterales</taxon>
        <taxon>Acetobacteraceae</taxon>
        <taxon>Acetobacter</taxon>
    </lineage>
</organism>
<dbReference type="EMBL" id="JOMQ01000083">
    <property type="protein sequence ID" value="OUI98810.1"/>
    <property type="molecule type" value="Genomic_DNA"/>
</dbReference>
<dbReference type="InterPro" id="IPR050194">
    <property type="entry name" value="Glycosyltransferase_grp1"/>
</dbReference>
<dbReference type="AlphaFoldDB" id="A0A1Z5YRC3"/>
<comment type="caution">
    <text evidence="3">The sequence shown here is derived from an EMBL/GenBank/DDBJ whole genome shotgun (WGS) entry which is preliminary data.</text>
</comment>
<dbReference type="GO" id="GO:0016757">
    <property type="term" value="F:glycosyltransferase activity"/>
    <property type="evidence" value="ECO:0007669"/>
    <property type="project" value="InterPro"/>
</dbReference>
<sequence length="927" mass="104316">MTPSDKPSSSSMLPEQTNLESLLESYQASMTIQDMRMAGFVNETHHLRHLIEIQRNTLSWRITAPLRVVRHLSKGELPTGSKITYVWGRIKDVYQEEGSKAVWSRIQARLPKKSIVSLKRNKASSTDSVVNKAGILEKKETIEDKYLKPVSAECVSDFSPSYLIIAELSLRQCAKYRVWQKQEQLESLGWHVRVIDWREIFVAMTALQTCTNVIFYRVPAFESVEKLLDEAKRLNLPTWWEVDDLIFSEEHYKNNANLDSLSASERAAVLSGVKLFRNCLLACDKAIASTRVLAQEMKNAGIKDVSVIENAIDEQTLSIAQQILQEHSAPDHGPEEIRIVYGSGTKTHDADFRVAADGIVAAMLEDERLTLHIIGDLTLPEVCNKVKSRIKKLEGRDYALYMRLLAQADITISPLEKTIFNDCKSNIKFLEAAVLSVPVICSPADAFIQVVRDGENAVIATTPQDWKNAVLSLAADDVKRKAIGQTARRDVLDRYSPESITQHQVLPAFGKPYQKEKAGLSVVSANIYFAPRSFGGATFVAEEMVNYLSKKSDISVSVFTSRPDMEWRANAAIRYRAYDCNVIGVKVPPDGDRVGGVDNPLATEVFRQWLQTVQPDIVHLHATQGLGLGLTRACQEAGIPYVITLHDAWWLCDRQFMVTGEGNFCFQNKIDLRICQMCEPSARHLHERATMMRVAMNNAALLLVPSQSHKNLFIVNGVSEEKLVVNRNGFVWPEKPRVRRKPGQPLRFGYVGGAETVKGYPLIRKVFEKLKTDRWELILVDNKLNLGIRSVFPESWKVDGVIKTVPAYTQSTMDDFYNSIDVLLFPSQCKESYGLTVREALARDIWVVVTEPGGQVEDIIEGENGTIIPIGSNPAQLQKAVEDLLSKEAELLTYENPYKDRLATFDMQGQELESILRTIVREHPQTH</sequence>
<evidence type="ECO:0000313" key="4">
    <source>
        <dbReference type="Proteomes" id="UP000196086"/>
    </source>
</evidence>
<dbReference type="InterPro" id="IPR028098">
    <property type="entry name" value="Glyco_trans_4-like_N"/>
</dbReference>
<gene>
    <name evidence="3" type="ORF">HK14_15180</name>
</gene>
<evidence type="ECO:0000259" key="2">
    <source>
        <dbReference type="Pfam" id="PF13439"/>
    </source>
</evidence>
<dbReference type="Proteomes" id="UP000196086">
    <property type="component" value="Unassembled WGS sequence"/>
</dbReference>
<dbReference type="PANTHER" id="PTHR45947">
    <property type="entry name" value="SULFOQUINOVOSYL TRANSFERASE SQD2"/>
    <property type="match status" value="1"/>
</dbReference>
<dbReference type="PANTHER" id="PTHR45947:SF13">
    <property type="entry name" value="TRANSFERASE"/>
    <property type="match status" value="1"/>
</dbReference>